<feature type="transmembrane region" description="Helical" evidence="2">
    <location>
        <begin position="36"/>
        <end position="61"/>
    </location>
</feature>
<feature type="transmembrane region" description="Helical" evidence="2">
    <location>
        <begin position="234"/>
        <end position="255"/>
    </location>
</feature>
<keyword evidence="2" id="KW-0812">Transmembrane</keyword>
<reference evidence="3 4" key="1">
    <citation type="submission" date="2018-02" db="EMBL/GenBank/DDBJ databases">
        <title>Comparative genomes isolates from brazilian mangrove.</title>
        <authorList>
            <person name="Araujo J.E."/>
            <person name="Taketani R.G."/>
            <person name="Silva M.C.P."/>
            <person name="Loureco M.V."/>
            <person name="Andreote F.D."/>
        </authorList>
    </citation>
    <scope>NUCLEOTIDE SEQUENCE [LARGE SCALE GENOMIC DNA]</scope>
    <source>
        <strain evidence="3 4">Nap-Phe MGV</strain>
    </source>
</reference>
<feature type="transmembrane region" description="Helical" evidence="2">
    <location>
        <begin position="131"/>
        <end position="155"/>
    </location>
</feature>
<comment type="caution">
    <text evidence="3">The sequence shown here is derived from an EMBL/GenBank/DDBJ whole genome shotgun (WGS) entry which is preliminary data.</text>
</comment>
<organism evidence="3 4">
    <name type="scientific">Blastopirellula marina</name>
    <dbReference type="NCBI Taxonomy" id="124"/>
    <lineage>
        <taxon>Bacteria</taxon>
        <taxon>Pseudomonadati</taxon>
        <taxon>Planctomycetota</taxon>
        <taxon>Planctomycetia</taxon>
        <taxon>Pirellulales</taxon>
        <taxon>Pirellulaceae</taxon>
        <taxon>Blastopirellula</taxon>
    </lineage>
</organism>
<proteinExistence type="predicted"/>
<evidence type="ECO:0000256" key="1">
    <source>
        <dbReference type="SAM" id="MobiDB-lite"/>
    </source>
</evidence>
<feature type="compositionally biased region" description="Polar residues" evidence="1">
    <location>
        <begin position="1"/>
        <end position="13"/>
    </location>
</feature>
<dbReference type="EMBL" id="PUHZ01000010">
    <property type="protein sequence ID" value="PQO46313.1"/>
    <property type="molecule type" value="Genomic_DNA"/>
</dbReference>
<feature type="transmembrane region" description="Helical" evidence="2">
    <location>
        <begin position="101"/>
        <end position="119"/>
    </location>
</feature>
<accession>A0A2S8GPE0</accession>
<protein>
    <submittedName>
        <fullName evidence="3">Uncharacterized protein</fullName>
    </submittedName>
</protein>
<keyword evidence="2" id="KW-1133">Transmembrane helix</keyword>
<feature type="transmembrane region" description="Helical" evidence="2">
    <location>
        <begin position="261"/>
        <end position="280"/>
    </location>
</feature>
<feature type="region of interest" description="Disordered" evidence="1">
    <location>
        <begin position="1"/>
        <end position="27"/>
    </location>
</feature>
<evidence type="ECO:0000313" key="4">
    <source>
        <dbReference type="Proteomes" id="UP000237819"/>
    </source>
</evidence>
<evidence type="ECO:0000313" key="3">
    <source>
        <dbReference type="EMBL" id="PQO46313.1"/>
    </source>
</evidence>
<dbReference type="AlphaFoldDB" id="A0A2S8GPE0"/>
<sequence length="309" mass="32862">MNVESSNPFQTPQHIEEEDSSDAAPLDPTRPKPLSILSILALACVIFVVVGSLNLSIFHFVHRGEEGYETGETISQVLNAVLVMCQTLLVGFWVAVGRGHALMRVIVGGILFTGLAGQLAMNPVGAVSEMILAALLLFSGAIGVTAFLDAILLAARWEGDLRRAGVSAMKAILAASLGVGLIVAIHWAPLSFLELIQVSRVGSLLGDLGSYSLFGSVCAVGGIFLLLRKHGIRLRWGIGMFLLTPLLIAAINLIWSQVPWMAIDALTFAAVAQVACLMFFHAVDRVLRSFGGSLVPLPRTEAPKPTADD</sequence>
<gene>
    <name evidence="3" type="ORF">C5Y93_10030</name>
</gene>
<dbReference type="Proteomes" id="UP000237819">
    <property type="component" value="Unassembled WGS sequence"/>
</dbReference>
<name>A0A2S8GPE0_9BACT</name>
<feature type="transmembrane region" description="Helical" evidence="2">
    <location>
        <begin position="208"/>
        <end position="227"/>
    </location>
</feature>
<keyword evidence="2" id="KW-0472">Membrane</keyword>
<feature type="transmembrane region" description="Helical" evidence="2">
    <location>
        <begin position="73"/>
        <end position="94"/>
    </location>
</feature>
<evidence type="ECO:0000256" key="2">
    <source>
        <dbReference type="SAM" id="Phobius"/>
    </source>
</evidence>
<feature type="transmembrane region" description="Helical" evidence="2">
    <location>
        <begin position="167"/>
        <end position="188"/>
    </location>
</feature>